<accession>A0A0M5L991</accession>
<organism evidence="1">
    <name type="scientific">Leptospira interrogans serovar Hardjo str. Norma</name>
    <dbReference type="NCBI Taxonomy" id="1279460"/>
    <lineage>
        <taxon>Bacteria</taxon>
        <taxon>Pseudomonadati</taxon>
        <taxon>Spirochaetota</taxon>
        <taxon>Spirochaetia</taxon>
        <taxon>Leptospirales</taxon>
        <taxon>Leptospiraceae</taxon>
        <taxon>Leptospira</taxon>
    </lineage>
</organism>
<reference evidence="1 2" key="1">
    <citation type="journal article" date="2015" name="Genome Announc.">
        <title>Whole-Genome Sequence of Leptospira interrogans Serovar Hardjo Subtype Hardjoprajitno Strain Norma, Isolated from Cattle in a Leptospirosis Outbreak in Brazil.</title>
        <authorList>
            <person name="Cosate M.R."/>
            <person name="Soares S.C."/>
            <person name="Mendes T.A."/>
            <person name="Raittz R.T."/>
            <person name="Moreira E.C."/>
            <person name="Leite R."/>
            <person name="Fernandes G.R."/>
            <person name="Haddad J.P."/>
            <person name="Ortega J.M."/>
        </authorList>
    </citation>
    <scope>NUCLEOTIDE SEQUENCE [LARGE SCALE GENOMIC DNA]</scope>
    <source>
        <strain evidence="1 2">Norma</strain>
    </source>
</reference>
<evidence type="ECO:0000313" key="1">
    <source>
        <dbReference type="EMBL" id="ALE41378.1"/>
    </source>
</evidence>
<dbReference type="Proteomes" id="UP000056502">
    <property type="component" value="Chromosome I"/>
</dbReference>
<evidence type="ECO:0000313" key="2">
    <source>
        <dbReference type="Proteomes" id="UP000056502"/>
    </source>
</evidence>
<gene>
    <name evidence="1" type="ORF">G436_4241</name>
</gene>
<proteinExistence type="predicted"/>
<protein>
    <submittedName>
        <fullName evidence="1">Uncharacterized protein</fullName>
    </submittedName>
</protein>
<dbReference type="PATRIC" id="fig|1279460.3.peg.4337"/>
<dbReference type="AlphaFoldDB" id="A0A0M5L991"/>
<sequence length="44" mass="5043">MFNSYSSSYVLGFFCKTQNPNYNSLVSASYESFSKNGTRLKNLF</sequence>
<name>A0A0M5L991_LEPIR</name>
<dbReference type="EMBL" id="CP012603">
    <property type="protein sequence ID" value="ALE41378.1"/>
    <property type="molecule type" value="Genomic_DNA"/>
</dbReference>